<dbReference type="PANTHER" id="PTHR10876:SF0">
    <property type="entry name" value="ZINC FINGER PROTEIN ZPR1"/>
    <property type="match status" value="1"/>
</dbReference>
<keyword evidence="2" id="KW-0479">Metal-binding</keyword>
<sequence>MNCYKNGETRMLLTRIPHFRELTKKREVQIAGAYGERGVRCTPAVVASETQALSRQVVKWTARPRACRSWEIETPLGTQRGSITTVEGLLRDAANALRALQPQHAAADPAQGAAVEAFLARLDACAAGEAGFTLKRPRLQQLHRGWRRRRPSDVAGALQAHPQAGGSDWAAPARGSGSGIKQRRRSSRGYGSQQDRARRRAPWLKDSRRCRGASGCPGEEVLLARYAAPEEVVELPSRCAA</sequence>
<evidence type="ECO:0000313" key="7">
    <source>
        <dbReference type="EMBL" id="KAK9845242.1"/>
    </source>
</evidence>
<accession>A0AAW1SHG5</accession>
<keyword evidence="3" id="KW-0863">Zinc-finger</keyword>
<dbReference type="Pfam" id="PF03367">
    <property type="entry name" value="Zn_ribbon_ZPR1"/>
    <property type="match status" value="1"/>
</dbReference>
<evidence type="ECO:0000256" key="4">
    <source>
        <dbReference type="ARBA" id="ARBA00022833"/>
    </source>
</evidence>
<evidence type="ECO:0000259" key="6">
    <source>
        <dbReference type="SMART" id="SM00709"/>
    </source>
</evidence>
<evidence type="ECO:0000256" key="3">
    <source>
        <dbReference type="ARBA" id="ARBA00022771"/>
    </source>
</evidence>
<evidence type="ECO:0000256" key="5">
    <source>
        <dbReference type="SAM" id="MobiDB-lite"/>
    </source>
</evidence>
<keyword evidence="8" id="KW-1185">Reference proteome</keyword>
<dbReference type="Gene3D" id="2.60.120.1040">
    <property type="entry name" value="ZPR1, A/B domain"/>
    <property type="match status" value="1"/>
</dbReference>
<dbReference type="InterPro" id="IPR040141">
    <property type="entry name" value="ZPR1"/>
</dbReference>
<keyword evidence="4" id="KW-0862">Zinc</keyword>
<feature type="region of interest" description="Disordered" evidence="5">
    <location>
        <begin position="143"/>
        <end position="216"/>
    </location>
</feature>
<evidence type="ECO:0000313" key="8">
    <source>
        <dbReference type="Proteomes" id="UP001445335"/>
    </source>
</evidence>
<reference evidence="7 8" key="1">
    <citation type="journal article" date="2024" name="Nat. Commun.">
        <title>Phylogenomics reveals the evolutionary origins of lichenization in chlorophyte algae.</title>
        <authorList>
            <person name="Puginier C."/>
            <person name="Libourel C."/>
            <person name="Otte J."/>
            <person name="Skaloud P."/>
            <person name="Haon M."/>
            <person name="Grisel S."/>
            <person name="Petersen M."/>
            <person name="Berrin J.G."/>
            <person name="Delaux P.M."/>
            <person name="Dal Grande F."/>
            <person name="Keller J."/>
        </authorList>
    </citation>
    <scope>NUCLEOTIDE SEQUENCE [LARGE SCALE GENOMIC DNA]</scope>
    <source>
        <strain evidence="7 8">SAG 245.80</strain>
    </source>
</reference>
<dbReference type="Gene3D" id="2.20.25.420">
    <property type="entry name" value="ZPR1, zinc finger domain"/>
    <property type="match status" value="1"/>
</dbReference>
<dbReference type="GO" id="GO:0005634">
    <property type="term" value="C:nucleus"/>
    <property type="evidence" value="ECO:0007669"/>
    <property type="project" value="TreeGrafter"/>
</dbReference>
<dbReference type="InterPro" id="IPR042451">
    <property type="entry name" value="ZPR1_A/B_dom"/>
</dbReference>
<dbReference type="InterPro" id="IPR004457">
    <property type="entry name" value="Znf_ZPR1"/>
</dbReference>
<gene>
    <name evidence="7" type="ORF">WJX81_000944</name>
</gene>
<feature type="domain" description="Zinc finger ZPR1-type" evidence="6">
    <location>
        <begin position="1"/>
        <end position="141"/>
    </location>
</feature>
<dbReference type="AlphaFoldDB" id="A0AAW1SHG5"/>
<dbReference type="InterPro" id="IPR056180">
    <property type="entry name" value="ZPR1_jr_dom"/>
</dbReference>
<comment type="similarity">
    <text evidence="1">Belongs to the ZPR1 family.</text>
</comment>
<dbReference type="Pfam" id="PF22794">
    <property type="entry name" value="jr-ZPR1"/>
    <property type="match status" value="1"/>
</dbReference>
<dbReference type="GO" id="GO:0008270">
    <property type="term" value="F:zinc ion binding"/>
    <property type="evidence" value="ECO:0007669"/>
    <property type="project" value="UniProtKB-KW"/>
</dbReference>
<name>A0AAW1SHG5_9CHLO</name>
<evidence type="ECO:0000256" key="1">
    <source>
        <dbReference type="ARBA" id="ARBA00008354"/>
    </source>
</evidence>
<dbReference type="EMBL" id="JALJOU010000003">
    <property type="protein sequence ID" value="KAK9845242.1"/>
    <property type="molecule type" value="Genomic_DNA"/>
</dbReference>
<comment type="caution">
    <text evidence="7">The sequence shown here is derived from an EMBL/GenBank/DDBJ whole genome shotgun (WGS) entry which is preliminary data.</text>
</comment>
<protein>
    <recommendedName>
        <fullName evidence="6">Zinc finger ZPR1-type domain-containing protein</fullName>
    </recommendedName>
</protein>
<organism evidence="7 8">
    <name type="scientific">Elliptochloris bilobata</name>
    <dbReference type="NCBI Taxonomy" id="381761"/>
    <lineage>
        <taxon>Eukaryota</taxon>
        <taxon>Viridiplantae</taxon>
        <taxon>Chlorophyta</taxon>
        <taxon>core chlorophytes</taxon>
        <taxon>Trebouxiophyceae</taxon>
        <taxon>Trebouxiophyceae incertae sedis</taxon>
        <taxon>Elliptochloris clade</taxon>
        <taxon>Elliptochloris</taxon>
    </lineage>
</organism>
<dbReference type="SMART" id="SM00709">
    <property type="entry name" value="Zpr1"/>
    <property type="match status" value="1"/>
</dbReference>
<dbReference type="Proteomes" id="UP001445335">
    <property type="component" value="Unassembled WGS sequence"/>
</dbReference>
<proteinExistence type="inferred from homology"/>
<evidence type="ECO:0000256" key="2">
    <source>
        <dbReference type="ARBA" id="ARBA00022723"/>
    </source>
</evidence>
<dbReference type="PANTHER" id="PTHR10876">
    <property type="entry name" value="ZINC FINGER PROTEIN ZPR1"/>
    <property type="match status" value="1"/>
</dbReference>
<dbReference type="InterPro" id="IPR042452">
    <property type="entry name" value="ZPR1_Znf1/2"/>
</dbReference>